<dbReference type="KEGG" id="cbak:DA792_05270"/>
<proteinExistence type="predicted"/>
<feature type="compositionally biased region" description="Low complexity" evidence="1">
    <location>
        <begin position="269"/>
        <end position="283"/>
    </location>
</feature>
<dbReference type="InterPro" id="IPR006837">
    <property type="entry name" value="Divergent_DAC"/>
</dbReference>
<dbReference type="AlphaFoldDB" id="A0A2R4M0E6"/>
<dbReference type="GO" id="GO:0005975">
    <property type="term" value="P:carbohydrate metabolic process"/>
    <property type="evidence" value="ECO:0007669"/>
    <property type="project" value="InterPro"/>
</dbReference>
<dbReference type="Pfam" id="PF04748">
    <property type="entry name" value="Polysacc_deac_2"/>
    <property type="match status" value="1"/>
</dbReference>
<dbReference type="Gene3D" id="3.20.20.370">
    <property type="entry name" value="Glycoside hydrolase/deacetylase"/>
    <property type="match status" value="1"/>
</dbReference>
<gene>
    <name evidence="2" type="ORF">DA792_05270</name>
</gene>
<dbReference type="Proteomes" id="UP000241447">
    <property type="component" value="Chromosome"/>
</dbReference>
<evidence type="ECO:0000313" key="3">
    <source>
        <dbReference type="Proteomes" id="UP000241447"/>
    </source>
</evidence>
<evidence type="ECO:0008006" key="4">
    <source>
        <dbReference type="Google" id="ProtNLM"/>
    </source>
</evidence>
<dbReference type="SUPFAM" id="SSF88713">
    <property type="entry name" value="Glycoside hydrolase/deacetylase"/>
    <property type="match status" value="1"/>
</dbReference>
<accession>A0A2R4M0E6</accession>
<sequence length="512" mass="52459">MCMPHPATGQGAPKTMGRGIFTGLIWGGVVGFGILTVANEVVAPVTLEVTPVVSTPMAPAPAPAATQVIPEGTTETTPGLSAAPEGEDAPDIAPDVAAADPNRSGTQPDVSAPEGQELPPETETAAAAAPDISAPTGPQSAPDETMEMTAQAPAIEPVLTPPQGLAPEAEAPDSLPMAEENAPLLTPEGSDMAPEMAGMPDSTSIDTALIEAAPEEQVLTGPAPKAMPGTVETGMPHATDPLMEPQGAIQPGEKVGSFTDREDARKSSRLPSISAPSSPDDAAPMVLADDLPALVAYSADYAGTPAGPMMSIVLVDIAELGPNDPILSKLPFPVTFAVDAVAARAGGRAKTYRDKGLEVMAMISLPEGASPQDAAVTLQQAADLVPVSIGFLDVPSGTFQSSRTIAAQVVATAQDSGRGILTFPRGLNALEQEAQRADAPAALVFRDFDGRGQDIAAIKRFLDQAAFRANIDEKIVLLGRSKPETLQALAEWSLGNRAAAVSIVPLSYLLTH</sequence>
<evidence type="ECO:0000256" key="1">
    <source>
        <dbReference type="SAM" id="MobiDB-lite"/>
    </source>
</evidence>
<reference evidence="2 3" key="1">
    <citation type="submission" date="2018-03" db="EMBL/GenBank/DDBJ databases">
        <title>The Complete Genome of Celeribacter baekdonensis strain LH4, a Thiosulfate-Oxidizing Alphaproteobacterium Isolated from Gulf of Mexico Continental Slope Sediments.</title>
        <authorList>
            <person name="Flood B.E."/>
            <person name="Bailey J.V."/>
            <person name="Leprich D."/>
        </authorList>
    </citation>
    <scope>NUCLEOTIDE SEQUENCE [LARGE SCALE GENOMIC DNA]</scope>
    <source>
        <strain evidence="2 3">LH4</strain>
    </source>
</reference>
<feature type="region of interest" description="Disordered" evidence="1">
    <location>
        <begin position="246"/>
        <end position="283"/>
    </location>
</feature>
<feature type="region of interest" description="Disordered" evidence="1">
    <location>
        <begin position="58"/>
        <end position="145"/>
    </location>
</feature>
<protein>
    <recommendedName>
        <fullName evidence="4">Divergent polysaccharide deacetylase</fullName>
    </recommendedName>
</protein>
<feature type="compositionally biased region" description="Low complexity" evidence="1">
    <location>
        <begin position="119"/>
        <end position="130"/>
    </location>
</feature>
<dbReference type="EMBL" id="CP028475">
    <property type="protein sequence ID" value="AVW90569.1"/>
    <property type="molecule type" value="Genomic_DNA"/>
</dbReference>
<organism evidence="2 3">
    <name type="scientific">Celeribacter baekdonensis</name>
    <dbReference type="NCBI Taxonomy" id="875171"/>
    <lineage>
        <taxon>Bacteria</taxon>
        <taxon>Pseudomonadati</taxon>
        <taxon>Pseudomonadota</taxon>
        <taxon>Alphaproteobacteria</taxon>
        <taxon>Rhodobacterales</taxon>
        <taxon>Roseobacteraceae</taxon>
        <taxon>Celeribacter</taxon>
    </lineage>
</organism>
<dbReference type="InterPro" id="IPR011330">
    <property type="entry name" value="Glyco_hydro/deAcase_b/a-brl"/>
</dbReference>
<name>A0A2R4M0E6_9RHOB</name>
<evidence type="ECO:0000313" key="2">
    <source>
        <dbReference type="EMBL" id="AVW90569.1"/>
    </source>
</evidence>
<feature type="compositionally biased region" description="Low complexity" evidence="1">
    <location>
        <begin position="91"/>
        <end position="101"/>
    </location>
</feature>